<keyword evidence="5" id="KW-1185">Reference proteome</keyword>
<dbReference type="AlphaFoldDB" id="A0A5Q0LNV1"/>
<reference evidence="4 5" key="1">
    <citation type="submission" date="2019-10" db="EMBL/GenBank/DDBJ databases">
        <title>A novel species.</title>
        <authorList>
            <person name="Gao J."/>
        </authorList>
    </citation>
    <scope>NUCLEOTIDE SEQUENCE [LARGE SCALE GENOMIC DNA]</scope>
    <source>
        <strain evidence="4 5">QMT-28</strain>
    </source>
</reference>
<sequence>MSTGTRSITVGIDGSPTSLDAADWAAREARRRRLPLRLLHAGTGPAVSGRVPDVDVPAGRTRTALDRAAIRLSYAHPELDIIARRTGTPAVQALLAAAADTETLVVGSRGSTGFAGFEVGSVALAVAARAERPVVVVRAGELPEDERTPVRDGAPPGSAPYLPVVLGLDVDRPADDLIRYAFDTAGFRSAPLHVVHAWTRSEPYAREVRAGRTPRPDDTAEGRDGEGRALAGALRPWRRRFPGTTVRAHVFQGRPGPHLLRASARAGLLVVGREAGTGPGRVVRSLIRHAPCAVAVVPHG</sequence>
<dbReference type="EMBL" id="CP045643">
    <property type="protein sequence ID" value="QFZ78134.1"/>
    <property type="molecule type" value="Genomic_DNA"/>
</dbReference>
<comment type="similarity">
    <text evidence="1">Belongs to the universal stress protein A family.</text>
</comment>
<dbReference type="InterPro" id="IPR006015">
    <property type="entry name" value="Universal_stress_UspA"/>
</dbReference>
<evidence type="ECO:0000256" key="2">
    <source>
        <dbReference type="SAM" id="MobiDB-lite"/>
    </source>
</evidence>
<dbReference type="Pfam" id="PF00582">
    <property type="entry name" value="Usp"/>
    <property type="match status" value="2"/>
</dbReference>
<dbReference type="PANTHER" id="PTHR46268:SF6">
    <property type="entry name" value="UNIVERSAL STRESS PROTEIN UP12"/>
    <property type="match status" value="1"/>
</dbReference>
<dbReference type="PRINTS" id="PR01438">
    <property type="entry name" value="UNVRSLSTRESS"/>
</dbReference>
<dbReference type="InterPro" id="IPR014729">
    <property type="entry name" value="Rossmann-like_a/b/a_fold"/>
</dbReference>
<feature type="domain" description="UspA" evidence="3">
    <location>
        <begin position="161"/>
        <end position="298"/>
    </location>
</feature>
<evidence type="ECO:0000313" key="4">
    <source>
        <dbReference type="EMBL" id="QFZ78134.1"/>
    </source>
</evidence>
<evidence type="ECO:0000313" key="5">
    <source>
        <dbReference type="Proteomes" id="UP000326179"/>
    </source>
</evidence>
<feature type="domain" description="UspA" evidence="3">
    <location>
        <begin position="6"/>
        <end position="138"/>
    </location>
</feature>
<dbReference type="InterPro" id="IPR006016">
    <property type="entry name" value="UspA"/>
</dbReference>
<dbReference type="Gene3D" id="3.40.50.620">
    <property type="entry name" value="HUPs"/>
    <property type="match status" value="2"/>
</dbReference>
<feature type="region of interest" description="Disordered" evidence="2">
    <location>
        <begin position="207"/>
        <end position="226"/>
    </location>
</feature>
<evidence type="ECO:0000256" key="1">
    <source>
        <dbReference type="ARBA" id="ARBA00008791"/>
    </source>
</evidence>
<gene>
    <name evidence="4" type="ORF">GFH48_36900</name>
</gene>
<dbReference type="Proteomes" id="UP000326179">
    <property type="component" value="Chromosome"/>
</dbReference>
<proteinExistence type="inferred from homology"/>
<dbReference type="SUPFAM" id="SSF52402">
    <property type="entry name" value="Adenine nucleotide alpha hydrolases-like"/>
    <property type="match status" value="2"/>
</dbReference>
<evidence type="ECO:0000259" key="3">
    <source>
        <dbReference type="Pfam" id="PF00582"/>
    </source>
</evidence>
<name>A0A5Q0LNV1_9ACTN</name>
<dbReference type="PANTHER" id="PTHR46268">
    <property type="entry name" value="STRESS RESPONSE PROTEIN NHAX"/>
    <property type="match status" value="1"/>
</dbReference>
<organism evidence="4 5">
    <name type="scientific">Streptomyces fagopyri</name>
    <dbReference type="NCBI Taxonomy" id="2662397"/>
    <lineage>
        <taxon>Bacteria</taxon>
        <taxon>Bacillati</taxon>
        <taxon>Actinomycetota</taxon>
        <taxon>Actinomycetes</taxon>
        <taxon>Kitasatosporales</taxon>
        <taxon>Streptomycetaceae</taxon>
        <taxon>Streptomyces</taxon>
    </lineage>
</organism>
<dbReference type="RefSeq" id="WP_153292313.1">
    <property type="nucleotide sequence ID" value="NZ_CP045643.1"/>
</dbReference>
<accession>A0A5Q0LNV1</accession>
<protein>
    <submittedName>
        <fullName evidence="4">Universal stress protein</fullName>
    </submittedName>
</protein>
<dbReference type="KEGG" id="sfy:GFH48_36900"/>